<proteinExistence type="predicted"/>
<keyword evidence="3" id="KW-1133">Transmembrane helix</keyword>
<evidence type="ECO:0000256" key="3">
    <source>
        <dbReference type="SAM" id="Phobius"/>
    </source>
</evidence>
<feature type="transmembrane region" description="Helical" evidence="3">
    <location>
        <begin position="465"/>
        <end position="483"/>
    </location>
</feature>
<comment type="caution">
    <text evidence="5">The sequence shown here is derived from an EMBL/GenBank/DDBJ whole genome shotgun (WGS) entry which is preliminary data.</text>
</comment>
<dbReference type="Proteomes" id="UP000003244">
    <property type="component" value="Unassembled WGS sequence"/>
</dbReference>
<evidence type="ECO:0000313" key="6">
    <source>
        <dbReference type="Proteomes" id="UP000003244"/>
    </source>
</evidence>
<keyword evidence="3" id="KW-0472">Membrane</keyword>
<dbReference type="STRING" id="596315.HMPREF0634_0226"/>
<dbReference type="AlphaFoldDB" id="E0E208"/>
<keyword evidence="1" id="KW-1188">Viral release from host cell</keyword>
<protein>
    <submittedName>
        <fullName evidence="5">Phage tail tape measure protein, TP901 family</fullName>
    </submittedName>
</protein>
<feature type="coiled-coil region" evidence="2">
    <location>
        <begin position="19"/>
        <end position="116"/>
    </location>
</feature>
<evidence type="ECO:0000256" key="1">
    <source>
        <dbReference type="ARBA" id="ARBA00022612"/>
    </source>
</evidence>
<dbReference type="Gene3D" id="1.20.120.20">
    <property type="entry name" value="Apolipoprotein"/>
    <property type="match status" value="1"/>
</dbReference>
<reference evidence="5 6" key="1">
    <citation type="submission" date="2010-08" db="EMBL/GenBank/DDBJ databases">
        <authorList>
            <person name="Harkins D.M."/>
            <person name="Madupu R."/>
            <person name="Durkin A.S."/>
            <person name="Torralba M."/>
            <person name="Methe B."/>
            <person name="Sutton G.G."/>
            <person name="Nelson K.E."/>
        </authorList>
    </citation>
    <scope>NUCLEOTIDE SEQUENCE [LARGE SCALE GENOMIC DNA]</scope>
    <source>
        <strain evidence="5 6">DSM 17678</strain>
    </source>
</reference>
<dbReference type="OrthoDB" id="1677957at2"/>
<organism evidence="5 6">
    <name type="scientific">Peptostreptococcus stomatis DSM 17678</name>
    <dbReference type="NCBI Taxonomy" id="596315"/>
    <lineage>
        <taxon>Bacteria</taxon>
        <taxon>Bacillati</taxon>
        <taxon>Bacillota</taxon>
        <taxon>Clostridia</taxon>
        <taxon>Peptostreptococcales</taxon>
        <taxon>Peptostreptococcaceae</taxon>
        <taxon>Peptostreptococcus</taxon>
    </lineage>
</organism>
<accession>E0E208</accession>
<sequence>MAGKIKGITVELGGDSTKLDKAMKDLNKESRNLDSQLRQINNSLKFNPGNTDLLAQKQRVLAEKIENTKNKLDVLKQAQKEAEAAFKNGDIGAEEYEKLQREILKTENQLKSLKKEQTEINRGWKETGEKLKEVGQKSEAVGKSLTKGVTAPILGIGAASIKAFTEVDEGLDIVVQKTGATGKAAQDLQKSFKNVYSNFPASSTEVGNALGEVNTQFGFLGKELEDKTSLMLKFSQINGQDVTQSTIQSKQAIEAFNLTGKDLDLVLDSVTKTAQNTGVSTDKLFDSVVKGAPALQGMGLNFSQSVALMGQFEQSGVDSTKAMSYLTKAQANWAKEGKTMEQGLTELTGKIKGAKNEQEAIALATEVFGTKAGPMMAKAIKDGKLNFEELAGAANGAKGAVTSTFDETKDPIDEFKVAMNNLKIAGAELGEALQKALGPIIKEVIEKLKGFTKWFSSLSQGQKEFIIKIGLLAAAVGPVVVVFSKLTQGVGGFAIKMAGLSTKITQAGGVMSFLSGGMASLMGVISTLLPIVIALGAAFFVGKLIYDHWAEIKQFFTDTLNALKDLVESIWEGIKAVTEAVWEGIKTFFIGLFEFYKTIFTTVFEALKVIVTSVWEGIKVVTEAIWNGIKAFFTALFEFYKTLFTTIFEVLKTIVTGVWKGIKAVTEIIWNGIKTYFNNLFNMYKQIFTSVFNTIKSIVTGVWNGIKNITSSIWNGIKNIIGNSLDGAVRTIFNFGSRFYEAGRNIIGSIVDGIKSAISWVTDTVQDVVQGIRDFLPFSPAKRGPLRDLNRLNFGGTISEGIIKGKSAIQDAMANALTVPEISFSGVGTDFSNSNGMSLDSYQGERVVLNIENMSLKDRDDAKYMAEELYRLSSRAKRGRGL</sequence>
<gene>
    <name evidence="5" type="ORF">HMPREF0634_0226</name>
</gene>
<keyword evidence="2" id="KW-0175">Coiled coil</keyword>
<feature type="domain" description="Phage tail tape measure protein" evidence="4">
    <location>
        <begin position="198"/>
        <end position="369"/>
    </location>
</feature>
<dbReference type="eggNOG" id="COG5412">
    <property type="taxonomic scope" value="Bacteria"/>
</dbReference>
<evidence type="ECO:0000259" key="4">
    <source>
        <dbReference type="Pfam" id="PF10145"/>
    </source>
</evidence>
<dbReference type="InterPro" id="IPR010090">
    <property type="entry name" value="Phage_tape_meas"/>
</dbReference>
<dbReference type="NCBIfam" id="TIGR01760">
    <property type="entry name" value="tape_meas_TP901"/>
    <property type="match status" value="1"/>
</dbReference>
<dbReference type="RefSeq" id="WP_007788746.1">
    <property type="nucleotide sequence ID" value="NZ_ADGQ01000028.1"/>
</dbReference>
<dbReference type="GeneID" id="84800251"/>
<evidence type="ECO:0000256" key="2">
    <source>
        <dbReference type="SAM" id="Coils"/>
    </source>
</evidence>
<keyword evidence="6" id="KW-1185">Reference proteome</keyword>
<dbReference type="eggNOG" id="COG5280">
    <property type="taxonomic scope" value="Bacteria"/>
</dbReference>
<name>E0E208_9FIRM</name>
<dbReference type="PANTHER" id="PTHR37813">
    <property type="entry name" value="FELS-2 PROPHAGE PROTEIN"/>
    <property type="match status" value="1"/>
</dbReference>
<keyword evidence="3" id="KW-0812">Transmembrane</keyword>
<evidence type="ECO:0000313" key="5">
    <source>
        <dbReference type="EMBL" id="EFM65077.1"/>
    </source>
</evidence>
<dbReference type="EMBL" id="ADGQ01000028">
    <property type="protein sequence ID" value="EFM65077.1"/>
    <property type="molecule type" value="Genomic_DNA"/>
</dbReference>
<dbReference type="PANTHER" id="PTHR37813:SF1">
    <property type="entry name" value="FELS-2 PROPHAGE PROTEIN"/>
    <property type="match status" value="1"/>
</dbReference>
<dbReference type="Pfam" id="PF10145">
    <property type="entry name" value="PhageMin_Tail"/>
    <property type="match status" value="1"/>
</dbReference>